<keyword evidence="2" id="KW-0812">Transmembrane</keyword>
<comment type="caution">
    <text evidence="3">The sequence shown here is derived from an EMBL/GenBank/DDBJ whole genome shotgun (WGS) entry which is preliminary data.</text>
</comment>
<dbReference type="Proteomes" id="UP000823769">
    <property type="component" value="Unassembled WGS sequence"/>
</dbReference>
<proteinExistence type="predicted"/>
<organism evidence="3 4">
    <name type="scientific">Candidatus Cryptobacteroides avistercoris</name>
    <dbReference type="NCBI Taxonomy" id="2840758"/>
    <lineage>
        <taxon>Bacteria</taxon>
        <taxon>Pseudomonadati</taxon>
        <taxon>Bacteroidota</taxon>
        <taxon>Bacteroidia</taxon>
        <taxon>Bacteroidales</taxon>
        <taxon>Candidatus Cryptobacteroides</taxon>
    </lineage>
</organism>
<sequence>MGTFIGVIVVIALFCAYSYFAYRISFRPLNKALEELEKQKQDLDSARTTEIEKEPSKDPEEKSDDMPQTRD</sequence>
<dbReference type="EMBL" id="JADILW010000080">
    <property type="protein sequence ID" value="MBO8480566.1"/>
    <property type="molecule type" value="Genomic_DNA"/>
</dbReference>
<reference evidence="3" key="1">
    <citation type="submission" date="2020-10" db="EMBL/GenBank/DDBJ databases">
        <authorList>
            <person name="Gilroy R."/>
        </authorList>
    </citation>
    <scope>NUCLEOTIDE SEQUENCE</scope>
    <source>
        <strain evidence="3">B3-1481</strain>
    </source>
</reference>
<accession>A0A9D9IYT4</accession>
<name>A0A9D9IYT4_9BACT</name>
<protein>
    <submittedName>
        <fullName evidence="3">LapA family protein</fullName>
    </submittedName>
</protein>
<gene>
    <name evidence="3" type="ORF">IAB76_05615</name>
</gene>
<feature type="transmembrane region" description="Helical" evidence="2">
    <location>
        <begin position="6"/>
        <end position="22"/>
    </location>
</feature>
<evidence type="ECO:0000256" key="1">
    <source>
        <dbReference type="SAM" id="MobiDB-lite"/>
    </source>
</evidence>
<evidence type="ECO:0000313" key="3">
    <source>
        <dbReference type="EMBL" id="MBO8480566.1"/>
    </source>
</evidence>
<keyword evidence="2" id="KW-1133">Transmembrane helix</keyword>
<evidence type="ECO:0000256" key="2">
    <source>
        <dbReference type="SAM" id="Phobius"/>
    </source>
</evidence>
<reference evidence="3" key="2">
    <citation type="journal article" date="2021" name="PeerJ">
        <title>Extensive microbial diversity within the chicken gut microbiome revealed by metagenomics and culture.</title>
        <authorList>
            <person name="Gilroy R."/>
            <person name="Ravi A."/>
            <person name="Getino M."/>
            <person name="Pursley I."/>
            <person name="Horton D.L."/>
            <person name="Alikhan N.F."/>
            <person name="Baker D."/>
            <person name="Gharbi K."/>
            <person name="Hall N."/>
            <person name="Watson M."/>
            <person name="Adriaenssens E.M."/>
            <person name="Foster-Nyarko E."/>
            <person name="Jarju S."/>
            <person name="Secka A."/>
            <person name="Antonio M."/>
            <person name="Oren A."/>
            <person name="Chaudhuri R.R."/>
            <person name="La Ragione R."/>
            <person name="Hildebrand F."/>
            <person name="Pallen M.J."/>
        </authorList>
    </citation>
    <scope>NUCLEOTIDE SEQUENCE</scope>
    <source>
        <strain evidence="3">B3-1481</strain>
    </source>
</reference>
<evidence type="ECO:0000313" key="4">
    <source>
        <dbReference type="Proteomes" id="UP000823769"/>
    </source>
</evidence>
<dbReference type="AlphaFoldDB" id="A0A9D9IYT4"/>
<feature type="region of interest" description="Disordered" evidence="1">
    <location>
        <begin position="38"/>
        <end position="71"/>
    </location>
</feature>
<keyword evidence="2" id="KW-0472">Membrane</keyword>